<feature type="domain" description="C2H2-type" evidence="7">
    <location>
        <begin position="224"/>
        <end position="250"/>
    </location>
</feature>
<gene>
    <name evidence="10" type="primary">LOC113522929</name>
</gene>
<dbReference type="PROSITE" id="PS51915">
    <property type="entry name" value="ZAD"/>
    <property type="match status" value="1"/>
</dbReference>
<dbReference type="GO" id="GO:0005634">
    <property type="term" value="C:nucleus"/>
    <property type="evidence" value="ECO:0007669"/>
    <property type="project" value="UniProtKB-SubCell"/>
</dbReference>
<feature type="domain" description="C2H2-type" evidence="7">
    <location>
        <begin position="362"/>
        <end position="389"/>
    </location>
</feature>
<dbReference type="GeneID" id="113522929"/>
<dbReference type="Pfam" id="PF13894">
    <property type="entry name" value="zf-C2H2_4"/>
    <property type="match status" value="1"/>
</dbReference>
<dbReference type="Pfam" id="PF07776">
    <property type="entry name" value="zf-AD"/>
    <property type="match status" value="1"/>
</dbReference>
<feature type="binding site" evidence="6">
    <location>
        <position position="60"/>
    </location>
    <ligand>
        <name>Zn(2+)</name>
        <dbReference type="ChEBI" id="CHEBI:29105"/>
    </ligand>
</feature>
<evidence type="ECO:0000256" key="1">
    <source>
        <dbReference type="ARBA" id="ARBA00022723"/>
    </source>
</evidence>
<dbReference type="PROSITE" id="PS50157">
    <property type="entry name" value="ZINC_FINGER_C2H2_2"/>
    <property type="match status" value="9"/>
</dbReference>
<name>A0A6J3C8E6_GALME</name>
<dbReference type="Gene3D" id="3.30.160.60">
    <property type="entry name" value="Classic Zinc Finger"/>
    <property type="match status" value="6"/>
</dbReference>
<evidence type="ECO:0000256" key="6">
    <source>
        <dbReference type="PROSITE-ProRule" id="PRU01263"/>
    </source>
</evidence>
<evidence type="ECO:0000259" key="7">
    <source>
        <dbReference type="PROSITE" id="PS50157"/>
    </source>
</evidence>
<dbReference type="SUPFAM" id="SSF57667">
    <property type="entry name" value="beta-beta-alpha zinc fingers"/>
    <property type="match status" value="4"/>
</dbReference>
<dbReference type="PROSITE" id="PS00028">
    <property type="entry name" value="ZINC_FINGER_C2H2_1"/>
    <property type="match status" value="5"/>
</dbReference>
<evidence type="ECO:0000256" key="3">
    <source>
        <dbReference type="ARBA" id="ARBA00022771"/>
    </source>
</evidence>
<dbReference type="InterPro" id="IPR036236">
    <property type="entry name" value="Znf_C2H2_sf"/>
</dbReference>
<evidence type="ECO:0000313" key="9">
    <source>
        <dbReference type="Proteomes" id="UP001652740"/>
    </source>
</evidence>
<sequence length="439" mass="51357">MNSTIISIELKNICRICCQKTTDGFELFCEQERSKDILEKLYLCFHIIFNYESHLPNTICKNCLHELNMAYNFRLKCITFEERFQIYLKQITQNNEKSTDSLSTNNFSNPKIQLDFNSANSQRLDVCDNDSSGICDSTNNSILETITDRSTTVQFKCEICYKILKTKSSLLKHNISMHQKRKRLGKVTGFGSGRRYHCTCCSYSTPHSQTLVNHMRRHDGERPYHCECGKSFTQSSSLAAHQKTHSNTTYFTCAVCGKQFKHAYSLKNHSRVHQSGNLECKICQKVLKSKQSMRDHMHRHYNIRNYNCEECGDTFVTSSELLNHRKTHNLEKKIECHLCGYKTHTKKNLIIHLKRHAGDKNFKCELCEVTFYTKGDLRRHRRVHTREKPFSCPTCAQRFTHSPSLNKHMLTVHGIQYKWSEFKWKGNKRMKLDPKIESS</sequence>
<feature type="domain" description="C2H2-type" evidence="7">
    <location>
        <begin position="334"/>
        <end position="361"/>
    </location>
</feature>
<feature type="binding site" evidence="6">
    <location>
        <position position="63"/>
    </location>
    <ligand>
        <name>Zn(2+)</name>
        <dbReference type="ChEBI" id="CHEBI:29105"/>
    </ligand>
</feature>
<evidence type="ECO:0000256" key="2">
    <source>
        <dbReference type="ARBA" id="ARBA00022737"/>
    </source>
</evidence>
<protein>
    <submittedName>
        <fullName evidence="10">Gastrula zinc finger protein XlCGF57.1-like</fullName>
    </submittedName>
</protein>
<accession>A0A6J3C8E6</accession>
<dbReference type="SMART" id="SM00868">
    <property type="entry name" value="zf-AD"/>
    <property type="match status" value="1"/>
</dbReference>
<dbReference type="InParanoid" id="A0A6J3C8E6"/>
<feature type="domain" description="C2H2-type" evidence="7">
    <location>
        <begin position="155"/>
        <end position="183"/>
    </location>
</feature>
<feature type="domain" description="C2H2-type" evidence="7">
    <location>
        <begin position="306"/>
        <end position="333"/>
    </location>
</feature>
<dbReference type="PANTHER" id="PTHR24379:SF121">
    <property type="entry name" value="C2H2-TYPE DOMAIN-CONTAINING PROTEIN"/>
    <property type="match status" value="1"/>
</dbReference>
<keyword evidence="3 5" id="KW-0863">Zinc-finger</keyword>
<evidence type="ECO:0000256" key="5">
    <source>
        <dbReference type="PROSITE-ProRule" id="PRU00042"/>
    </source>
</evidence>
<keyword evidence="4 6" id="KW-0862">Zinc</keyword>
<dbReference type="InterPro" id="IPR012934">
    <property type="entry name" value="Znf_AD"/>
</dbReference>
<evidence type="ECO:0000313" key="10">
    <source>
        <dbReference type="RefSeq" id="XP_031769738.2"/>
    </source>
</evidence>
<dbReference type="RefSeq" id="XP_031769738.2">
    <property type="nucleotide sequence ID" value="XM_031913878.2"/>
</dbReference>
<feature type="domain" description="C2H2-type" evidence="7">
    <location>
        <begin position="278"/>
        <end position="305"/>
    </location>
</feature>
<evidence type="ECO:0000259" key="8">
    <source>
        <dbReference type="PROSITE" id="PS51915"/>
    </source>
</evidence>
<dbReference type="AlphaFoldDB" id="A0A6J3C8E6"/>
<proteinExistence type="predicted"/>
<feature type="domain" description="C2H2-type" evidence="7">
    <location>
        <begin position="196"/>
        <end position="223"/>
    </location>
</feature>
<dbReference type="Gene3D" id="3.40.1800.20">
    <property type="match status" value="1"/>
</dbReference>
<dbReference type="Pfam" id="PF00096">
    <property type="entry name" value="zf-C2H2"/>
    <property type="match status" value="5"/>
</dbReference>
<dbReference type="Pfam" id="PF12874">
    <property type="entry name" value="zf-met"/>
    <property type="match status" value="1"/>
</dbReference>
<feature type="binding site" evidence="6">
    <location>
        <position position="17"/>
    </location>
    <ligand>
        <name>Zn(2+)</name>
        <dbReference type="ChEBI" id="CHEBI:29105"/>
    </ligand>
</feature>
<dbReference type="FunCoup" id="A0A6J3C8E6">
    <property type="interactions" value="443"/>
</dbReference>
<dbReference type="PANTHER" id="PTHR24379">
    <property type="entry name" value="KRAB AND ZINC FINGER DOMAIN-CONTAINING"/>
    <property type="match status" value="1"/>
</dbReference>
<dbReference type="GO" id="GO:0000978">
    <property type="term" value="F:RNA polymerase II cis-regulatory region sequence-specific DNA binding"/>
    <property type="evidence" value="ECO:0007669"/>
    <property type="project" value="TreeGrafter"/>
</dbReference>
<feature type="domain" description="C2H2-type" evidence="7">
    <location>
        <begin position="390"/>
        <end position="413"/>
    </location>
</feature>
<reference evidence="10" key="1">
    <citation type="submission" date="2025-08" db="UniProtKB">
        <authorList>
            <consortium name="RefSeq"/>
        </authorList>
    </citation>
    <scope>IDENTIFICATION</scope>
    <source>
        <tissue evidence="10">Whole larvae</tissue>
    </source>
</reference>
<dbReference type="GO" id="GO:0003700">
    <property type="term" value="F:DNA-binding transcription factor activity"/>
    <property type="evidence" value="ECO:0007669"/>
    <property type="project" value="TreeGrafter"/>
</dbReference>
<keyword evidence="2" id="KW-0677">Repeat</keyword>
<feature type="domain" description="ZAD" evidence="8">
    <location>
        <begin position="12"/>
        <end position="87"/>
    </location>
</feature>
<dbReference type="GO" id="GO:0008270">
    <property type="term" value="F:zinc ion binding"/>
    <property type="evidence" value="ECO:0007669"/>
    <property type="project" value="UniProtKB-UniRule"/>
</dbReference>
<keyword evidence="1 6" id="KW-0479">Metal-binding</keyword>
<dbReference type="InterPro" id="IPR013087">
    <property type="entry name" value="Znf_C2H2_type"/>
</dbReference>
<dbReference type="SMART" id="SM00355">
    <property type="entry name" value="ZnF_C2H2"/>
    <property type="match status" value="9"/>
</dbReference>
<dbReference type="Proteomes" id="UP001652740">
    <property type="component" value="Unplaced"/>
</dbReference>
<keyword evidence="9" id="KW-1185">Reference proteome</keyword>
<evidence type="ECO:0000256" key="4">
    <source>
        <dbReference type="ARBA" id="ARBA00022833"/>
    </source>
</evidence>
<dbReference type="GO" id="GO:0006357">
    <property type="term" value="P:regulation of transcription by RNA polymerase II"/>
    <property type="evidence" value="ECO:0007669"/>
    <property type="project" value="TreeGrafter"/>
</dbReference>
<feature type="domain" description="C2H2-type" evidence="7">
    <location>
        <begin position="251"/>
        <end position="278"/>
    </location>
</feature>
<organism evidence="9 10">
    <name type="scientific">Galleria mellonella</name>
    <name type="common">Greater wax moth</name>
    <dbReference type="NCBI Taxonomy" id="7137"/>
    <lineage>
        <taxon>Eukaryota</taxon>
        <taxon>Metazoa</taxon>
        <taxon>Ecdysozoa</taxon>
        <taxon>Arthropoda</taxon>
        <taxon>Hexapoda</taxon>
        <taxon>Insecta</taxon>
        <taxon>Pterygota</taxon>
        <taxon>Neoptera</taxon>
        <taxon>Endopterygota</taxon>
        <taxon>Lepidoptera</taxon>
        <taxon>Glossata</taxon>
        <taxon>Ditrysia</taxon>
        <taxon>Pyraloidea</taxon>
        <taxon>Pyralidae</taxon>
        <taxon>Galleriinae</taxon>
        <taxon>Galleria</taxon>
    </lineage>
</organism>
<feature type="binding site" evidence="6">
    <location>
        <position position="14"/>
    </location>
    <ligand>
        <name>Zn(2+)</name>
        <dbReference type="ChEBI" id="CHEBI:29105"/>
    </ligand>
</feature>
<dbReference type="SUPFAM" id="SSF57716">
    <property type="entry name" value="Glucocorticoid receptor-like (DNA-binding domain)"/>
    <property type="match status" value="1"/>
</dbReference>
<dbReference type="KEGG" id="gmw:113522929"/>